<gene>
    <name evidence="1" type="ORF">PRVXT_000515</name>
</gene>
<dbReference type="EMBL" id="CP158367">
    <property type="protein sequence ID" value="XBX75396.1"/>
    <property type="molecule type" value="Genomic_DNA"/>
</dbReference>
<evidence type="ECO:0000313" key="1">
    <source>
        <dbReference type="EMBL" id="XBX75396.1"/>
    </source>
</evidence>
<dbReference type="RefSeq" id="WP_350344140.1">
    <property type="nucleotide sequence ID" value="NZ_CP158367.1"/>
</dbReference>
<organism evidence="1">
    <name type="scientific">Proteinivorax tanatarense</name>
    <dbReference type="NCBI Taxonomy" id="1260629"/>
    <lineage>
        <taxon>Bacteria</taxon>
        <taxon>Bacillati</taxon>
        <taxon>Bacillota</taxon>
        <taxon>Clostridia</taxon>
        <taxon>Eubacteriales</taxon>
        <taxon>Proteinivoracaceae</taxon>
        <taxon>Proteinivorax</taxon>
    </lineage>
</organism>
<name>A0AAU7VN79_9FIRM</name>
<dbReference type="Pfam" id="PF14070">
    <property type="entry name" value="YjfB_motility"/>
    <property type="match status" value="1"/>
</dbReference>
<reference evidence="1" key="2">
    <citation type="submission" date="2024-06" db="EMBL/GenBank/DDBJ databases">
        <authorList>
            <person name="Petrova K.O."/>
            <person name="Toshchakov S.V."/>
            <person name="Boltjanskaja Y.V."/>
            <person name="Kevbrin V."/>
        </authorList>
    </citation>
    <scope>NUCLEOTIDE SEQUENCE</scope>
    <source>
        <strain evidence="1">Z-910T</strain>
    </source>
</reference>
<dbReference type="InterPro" id="IPR025906">
    <property type="entry name" value="YjfB_motility"/>
</dbReference>
<dbReference type="AlphaFoldDB" id="A0AAU7VN79"/>
<protein>
    <submittedName>
        <fullName evidence="1">YjfB family protein</fullName>
    </submittedName>
</protein>
<accession>A0AAU7VN79</accession>
<reference evidence="1" key="1">
    <citation type="journal article" date="2013" name="Extremophiles">
        <title>Proteinivorax tanatarense gen. nov., sp. nov., an anaerobic, haloalkaliphilic, proteolytic bacterium isolated from a decaying algal bloom, and proposal of Proteinivoraceae fam. nov.</title>
        <authorList>
            <person name="Kevbrin V."/>
            <person name="Boltyanskaya Y."/>
            <person name="Zhilina T."/>
            <person name="Kolganova T."/>
            <person name="Lavrentjeva E."/>
            <person name="Kuznetsov B."/>
        </authorList>
    </citation>
    <scope>NUCLEOTIDE SEQUENCE</scope>
    <source>
        <strain evidence="1">Z-910T</strain>
    </source>
</reference>
<proteinExistence type="predicted"/>
<sequence length="65" mass="7047">MDIVALSIGLNQMKLQNEVSTSVMKMAMDSAEGQANDMTKILEANTKMMEQSVNSNLGANIDLKV</sequence>